<dbReference type="RefSeq" id="WP_138226282.1">
    <property type="nucleotide sequence ID" value="NZ_CP040396.1"/>
</dbReference>
<dbReference type="PANTHER" id="PTHR43617">
    <property type="entry name" value="L-AMINO ACID N-ACETYLTRANSFERASE"/>
    <property type="match status" value="1"/>
</dbReference>
<organism evidence="2 3">
    <name type="scientific">Paenibacillus algicola</name>
    <dbReference type="NCBI Taxonomy" id="2565926"/>
    <lineage>
        <taxon>Bacteria</taxon>
        <taxon>Bacillati</taxon>
        <taxon>Bacillota</taxon>
        <taxon>Bacilli</taxon>
        <taxon>Bacillales</taxon>
        <taxon>Paenibacillaceae</taxon>
        <taxon>Paenibacillus</taxon>
    </lineage>
</organism>
<accession>A0A4P8XS43</accession>
<evidence type="ECO:0000313" key="3">
    <source>
        <dbReference type="Proteomes" id="UP000300879"/>
    </source>
</evidence>
<dbReference type="SUPFAM" id="SSF55729">
    <property type="entry name" value="Acyl-CoA N-acyltransferases (Nat)"/>
    <property type="match status" value="1"/>
</dbReference>
<dbReference type="Pfam" id="PF00583">
    <property type="entry name" value="Acetyltransf_1"/>
    <property type="match status" value="1"/>
</dbReference>
<keyword evidence="2" id="KW-0808">Transferase</keyword>
<sequence length="164" mass="19371">MITIRSAEIEDISQIQRIAREAWLHTYKELYSPSFIDHFLRHAYAEDSLRRSLEKDKQQELPGFLVAELDHQLAGFAQRRQLQEGEHEILRMYVLPRYHQRGIGRAFLRQYTHDLKSGVLIAWVAKENRIAIPFYEKSGFYAAEEKHEVLEGQSKTQVKYVLKL</sequence>
<dbReference type="InterPro" id="IPR050276">
    <property type="entry name" value="MshD_Acetyltransferase"/>
</dbReference>
<keyword evidence="3" id="KW-1185">Reference proteome</keyword>
<dbReference type="EMBL" id="CP040396">
    <property type="protein sequence ID" value="QCT03399.1"/>
    <property type="molecule type" value="Genomic_DNA"/>
</dbReference>
<reference evidence="2 3" key="1">
    <citation type="submission" date="2019-05" db="EMBL/GenBank/DDBJ databases">
        <authorList>
            <person name="Chen C."/>
        </authorList>
    </citation>
    <scope>NUCLEOTIDE SEQUENCE [LARGE SCALE GENOMIC DNA]</scope>
    <source>
        <strain evidence="2 3">HB172198</strain>
    </source>
</reference>
<dbReference type="GO" id="GO:0016747">
    <property type="term" value="F:acyltransferase activity, transferring groups other than amino-acyl groups"/>
    <property type="evidence" value="ECO:0007669"/>
    <property type="project" value="InterPro"/>
</dbReference>
<dbReference type="Proteomes" id="UP000300879">
    <property type="component" value="Chromosome"/>
</dbReference>
<dbReference type="InterPro" id="IPR000182">
    <property type="entry name" value="GNAT_dom"/>
</dbReference>
<dbReference type="CDD" id="cd04301">
    <property type="entry name" value="NAT_SF"/>
    <property type="match status" value="1"/>
</dbReference>
<gene>
    <name evidence="2" type="ORF">E6C60_2687</name>
</gene>
<evidence type="ECO:0000259" key="1">
    <source>
        <dbReference type="PROSITE" id="PS51186"/>
    </source>
</evidence>
<dbReference type="Gene3D" id="3.40.630.30">
    <property type="match status" value="1"/>
</dbReference>
<proteinExistence type="predicted"/>
<dbReference type="AlphaFoldDB" id="A0A4P8XS43"/>
<dbReference type="InterPro" id="IPR016181">
    <property type="entry name" value="Acyl_CoA_acyltransferase"/>
</dbReference>
<feature type="domain" description="N-acetyltransferase" evidence="1">
    <location>
        <begin position="2"/>
        <end position="164"/>
    </location>
</feature>
<evidence type="ECO:0000313" key="2">
    <source>
        <dbReference type="EMBL" id="QCT03399.1"/>
    </source>
</evidence>
<name>A0A4P8XS43_9BACL</name>
<dbReference type="KEGG" id="palo:E6C60_2687"/>
<dbReference type="PANTHER" id="PTHR43617:SF38">
    <property type="entry name" value="N-ACETYLTRANSFERASE DOMAIN-CONTAINING PROTEIN"/>
    <property type="match status" value="1"/>
</dbReference>
<protein>
    <submittedName>
        <fullName evidence="2">Acetyltransferase</fullName>
    </submittedName>
</protein>
<dbReference type="OrthoDB" id="794462at2"/>
<dbReference type="PROSITE" id="PS51186">
    <property type="entry name" value="GNAT"/>
    <property type="match status" value="1"/>
</dbReference>